<organism evidence="2 3">
    <name type="scientific">Temnothorax curvispinosus</name>
    <dbReference type="NCBI Taxonomy" id="300111"/>
    <lineage>
        <taxon>Eukaryota</taxon>
        <taxon>Metazoa</taxon>
        <taxon>Ecdysozoa</taxon>
        <taxon>Arthropoda</taxon>
        <taxon>Hexapoda</taxon>
        <taxon>Insecta</taxon>
        <taxon>Pterygota</taxon>
        <taxon>Neoptera</taxon>
        <taxon>Endopterygota</taxon>
        <taxon>Hymenoptera</taxon>
        <taxon>Apocrita</taxon>
        <taxon>Aculeata</taxon>
        <taxon>Formicoidea</taxon>
        <taxon>Formicidae</taxon>
        <taxon>Myrmicinae</taxon>
        <taxon>Temnothorax</taxon>
    </lineage>
</organism>
<protein>
    <submittedName>
        <fullName evidence="3">Uncharacterized protein LOC112453041</fullName>
    </submittedName>
</protein>
<accession>A0A6J1PIG0</accession>
<evidence type="ECO:0000259" key="1">
    <source>
        <dbReference type="PROSITE" id="PS50878"/>
    </source>
</evidence>
<dbReference type="PANTHER" id="PTHR33481:SF1">
    <property type="entry name" value="ENDONUCLEASE_EXONUCLEASE_PHOSPHATASE DOMAIN-CONTAINING PROTEIN-RELATED"/>
    <property type="match status" value="1"/>
</dbReference>
<dbReference type="GO" id="GO:0071897">
    <property type="term" value="P:DNA biosynthetic process"/>
    <property type="evidence" value="ECO:0007669"/>
    <property type="project" value="UniProtKB-ARBA"/>
</dbReference>
<dbReference type="InterPro" id="IPR043502">
    <property type="entry name" value="DNA/RNA_pol_sf"/>
</dbReference>
<dbReference type="PANTHER" id="PTHR33481">
    <property type="entry name" value="REVERSE TRANSCRIPTASE"/>
    <property type="match status" value="1"/>
</dbReference>
<dbReference type="RefSeq" id="XP_024869352.1">
    <property type="nucleotide sequence ID" value="XM_025013584.1"/>
</dbReference>
<evidence type="ECO:0000313" key="2">
    <source>
        <dbReference type="Proteomes" id="UP000504618"/>
    </source>
</evidence>
<proteinExistence type="predicted"/>
<name>A0A6J1PIG0_9HYME</name>
<dbReference type="GeneID" id="112453041"/>
<dbReference type="SUPFAM" id="SSF56672">
    <property type="entry name" value="DNA/RNA polymerases"/>
    <property type="match status" value="1"/>
</dbReference>
<dbReference type="CDD" id="cd01650">
    <property type="entry name" value="RT_nLTR_like"/>
    <property type="match status" value="1"/>
</dbReference>
<dbReference type="PROSITE" id="PS50878">
    <property type="entry name" value="RT_POL"/>
    <property type="match status" value="1"/>
</dbReference>
<evidence type="ECO:0000313" key="3">
    <source>
        <dbReference type="RefSeq" id="XP_024869352.1"/>
    </source>
</evidence>
<keyword evidence="2" id="KW-1185">Reference proteome</keyword>
<dbReference type="Proteomes" id="UP000504618">
    <property type="component" value="Unplaced"/>
</dbReference>
<gene>
    <name evidence="3" type="primary">LOC112453041</name>
</gene>
<reference evidence="3" key="1">
    <citation type="submission" date="2025-08" db="UniProtKB">
        <authorList>
            <consortium name="RefSeq"/>
        </authorList>
    </citation>
    <scope>IDENTIFICATION</scope>
    <source>
        <tissue evidence="3">Whole body</tissue>
    </source>
</reference>
<dbReference type="InterPro" id="IPR000477">
    <property type="entry name" value="RT_dom"/>
</dbReference>
<dbReference type="Pfam" id="PF00078">
    <property type="entry name" value="RVT_1"/>
    <property type="match status" value="1"/>
</dbReference>
<dbReference type="OrthoDB" id="7701067at2759"/>
<dbReference type="AlphaFoldDB" id="A0A6J1PIG0"/>
<sequence length="471" mass="54335">MGKLMERLVNERLIWWAEKKKKLHPMQNGFRRGRSCIENLVKITSDIKTALLSEEYVLAAFLDVASAYDNVVFHILKAKLRKMDCPDRIFKFINTWLDEREVKYIINNRETLKRISRCGLPQGAVLSSILYALNTNDITVDVDEDVMELEFADDIVVYRMGLDRKLNRMKIEEAVNITASNLELIGLDLEPRKTTLVEFSKSGFVDDTSIIVKSTVIPNIEESRFLGVRMDNQLKFVSHIQDCHQGSGLHHSTYMLYKSLVRSVSDYGCFVYAPTSSSLLRLKLERGQFLGLRTAMGFRNSTPTNVLVAEAKVDLLSERAMMLAKNFWFKIIKNGNPDIKRSISNLSNKEMIVNLLAKDIGQPTSNFEIWDMKYEDLTEDITIELEIGRSHSAKRKEKERRNLEDMRYRKEDLDFIEEFCDVHKLDNPLVIYTDGSKSEDLVLIGASVVFEENNQAFYPIEDIQETRLLID</sequence>
<feature type="domain" description="Reverse transcriptase" evidence="1">
    <location>
        <begin position="1"/>
        <end position="230"/>
    </location>
</feature>